<evidence type="ECO:0000313" key="3">
    <source>
        <dbReference type="WBParaSite" id="HPLM_0001673901-mRNA-1"/>
    </source>
</evidence>
<keyword evidence="2" id="KW-1185">Reference proteome</keyword>
<evidence type="ECO:0000313" key="2">
    <source>
        <dbReference type="Proteomes" id="UP000268014"/>
    </source>
</evidence>
<dbReference type="WBParaSite" id="HPLM_0001673901-mRNA-1">
    <property type="protein sequence ID" value="HPLM_0001673901-mRNA-1"/>
    <property type="gene ID" value="HPLM_0001673901"/>
</dbReference>
<reference evidence="1 2" key="2">
    <citation type="submission" date="2018-11" db="EMBL/GenBank/DDBJ databases">
        <authorList>
            <consortium name="Pathogen Informatics"/>
        </authorList>
    </citation>
    <scope>NUCLEOTIDE SEQUENCE [LARGE SCALE GENOMIC DNA]</scope>
    <source>
        <strain evidence="1 2">MHpl1</strain>
    </source>
</reference>
<proteinExistence type="predicted"/>
<organism evidence="3">
    <name type="scientific">Haemonchus placei</name>
    <name type="common">Barber's pole worm</name>
    <dbReference type="NCBI Taxonomy" id="6290"/>
    <lineage>
        <taxon>Eukaryota</taxon>
        <taxon>Metazoa</taxon>
        <taxon>Ecdysozoa</taxon>
        <taxon>Nematoda</taxon>
        <taxon>Chromadorea</taxon>
        <taxon>Rhabditida</taxon>
        <taxon>Rhabditina</taxon>
        <taxon>Rhabditomorpha</taxon>
        <taxon>Strongyloidea</taxon>
        <taxon>Trichostrongylidae</taxon>
        <taxon>Haemonchus</taxon>
    </lineage>
</organism>
<evidence type="ECO:0000313" key="1">
    <source>
        <dbReference type="EMBL" id="VDO61408.1"/>
    </source>
</evidence>
<accession>A0A0N4WY12</accession>
<reference evidence="3" key="1">
    <citation type="submission" date="2017-02" db="UniProtKB">
        <authorList>
            <consortium name="WormBaseParasite"/>
        </authorList>
    </citation>
    <scope>IDENTIFICATION</scope>
</reference>
<dbReference type="EMBL" id="UZAF01019559">
    <property type="protein sequence ID" value="VDO61408.1"/>
    <property type="molecule type" value="Genomic_DNA"/>
</dbReference>
<name>A0A0N4WY12_HAEPC</name>
<dbReference type="Proteomes" id="UP000268014">
    <property type="component" value="Unassembled WGS sequence"/>
</dbReference>
<dbReference type="AlphaFoldDB" id="A0A0N4WY12"/>
<sequence>MVTRIGKGMIKADERVQETEDDDAAEDCTEEATREKRIIFMRKRNLYLNYRSTGHWAVQTKADHAERAVQKQLYSSKMNIVVSEPQHTFNDVPNTDAFVNLKRSEARAHILVRQTPNAKEQAPESIHVLLDTRALSVSSRQIACFWE</sequence>
<gene>
    <name evidence="1" type="ORF">HPLM_LOCUS16731</name>
</gene>
<protein>
    <submittedName>
        <fullName evidence="3">RanBD1 domain-containing protein</fullName>
    </submittedName>
</protein>